<dbReference type="InterPro" id="IPR002825">
    <property type="entry name" value="Pept_S49_ser-pept_pro"/>
</dbReference>
<evidence type="ECO:0000256" key="1">
    <source>
        <dbReference type="SAM" id="Phobius"/>
    </source>
</evidence>
<dbReference type="GO" id="GO:0008233">
    <property type="term" value="F:peptidase activity"/>
    <property type="evidence" value="ECO:0007669"/>
    <property type="project" value="UniProtKB-KW"/>
</dbReference>
<keyword evidence="1" id="KW-0472">Membrane</keyword>
<keyword evidence="2" id="KW-0645">Protease</keyword>
<name>A0A1Q6DTZ6_METT1</name>
<keyword evidence="3" id="KW-1185">Reference proteome</keyword>
<sequence>MFFSNQFIVMFENLGSFDYITILILVVIGYVVMAPRLQIWRRKRSRLKKISEIESETGNKVITMIHRKTPISLFGVPVFSKIDVEDSEEIIRSIRENRDEPIDLVIHTPGGSLLPSIQIAKALKSHNKKTRVIVPHFAMSGGTIIALGADEIVMDKQATIGPVDPQIGDLLRGVLPAKSWISVKDKKELDAEDSTLALGLVSEWAMNNVDDLIRELIEDRVEDVDKVCEKLLYSNDIHSYPIFPEKAEEIGLNVSTDLPKEIHSLMELYKSLTERSNVENLVR</sequence>
<dbReference type="GO" id="GO:0006508">
    <property type="term" value="P:proteolysis"/>
    <property type="evidence" value="ECO:0007669"/>
    <property type="project" value="UniProtKB-KW"/>
</dbReference>
<organism evidence="2 3">
    <name type="scientific">Methanohalarchaeum thermophilum</name>
    <dbReference type="NCBI Taxonomy" id="1903181"/>
    <lineage>
        <taxon>Archaea</taxon>
        <taxon>Methanobacteriati</taxon>
        <taxon>Methanobacteriota</taxon>
        <taxon>Methanonatronarchaeia</taxon>
        <taxon>Methanonatronarchaeales</taxon>
        <taxon>Methanonatronarchaeaceae</taxon>
        <taxon>Candidatus Methanohalarchaeum</taxon>
    </lineage>
</organism>
<keyword evidence="1" id="KW-0812">Transmembrane</keyword>
<dbReference type="Proteomes" id="UP000185744">
    <property type="component" value="Unassembled WGS sequence"/>
</dbReference>
<evidence type="ECO:0000313" key="3">
    <source>
        <dbReference type="Proteomes" id="UP000185744"/>
    </source>
</evidence>
<dbReference type="STRING" id="1903181.BTN85_0326"/>
<dbReference type="NCBIfam" id="NF047768">
    <property type="entry name" value="Clp_like_SDH"/>
    <property type="match status" value="1"/>
</dbReference>
<feature type="transmembrane region" description="Helical" evidence="1">
    <location>
        <begin position="20"/>
        <end position="39"/>
    </location>
</feature>
<dbReference type="GO" id="GO:0016020">
    <property type="term" value="C:membrane"/>
    <property type="evidence" value="ECO:0007669"/>
    <property type="project" value="InterPro"/>
</dbReference>
<dbReference type="SUPFAM" id="SSF52096">
    <property type="entry name" value="ClpP/crotonase"/>
    <property type="match status" value="1"/>
</dbReference>
<dbReference type="InterPro" id="IPR029045">
    <property type="entry name" value="ClpP/crotonase-like_dom_sf"/>
</dbReference>
<dbReference type="PANTHER" id="PTHR35984">
    <property type="entry name" value="PERIPLASMIC SERINE PROTEASE"/>
    <property type="match status" value="1"/>
</dbReference>
<dbReference type="AlphaFoldDB" id="A0A1Q6DTZ6"/>
<proteinExistence type="predicted"/>
<dbReference type="Pfam" id="PF01972">
    <property type="entry name" value="SDH_protease"/>
    <property type="match status" value="1"/>
</dbReference>
<protein>
    <submittedName>
        <fullName evidence="2">Periplasmic serine protease (ClpP class) SppA</fullName>
    </submittedName>
</protein>
<reference evidence="2" key="1">
    <citation type="submission" date="2016-12" db="EMBL/GenBank/DDBJ databases">
        <title>Discovery of methanogenic haloarchaea.</title>
        <authorList>
            <person name="Sorokin D.Y."/>
            <person name="Makarova K.S."/>
            <person name="Abbas B."/>
            <person name="Ferrer M."/>
            <person name="Golyshin P.N."/>
        </authorList>
    </citation>
    <scope>NUCLEOTIDE SEQUENCE [LARGE SCALE GENOMIC DNA]</scope>
    <source>
        <strain evidence="2">HMET1</strain>
    </source>
</reference>
<gene>
    <name evidence="2" type="ORF">BTN85_0326</name>
</gene>
<accession>A0A1Q6DTZ6</accession>
<dbReference type="Gene3D" id="3.90.226.10">
    <property type="entry name" value="2-enoyl-CoA Hydratase, Chain A, domain 1"/>
    <property type="match status" value="1"/>
</dbReference>
<comment type="caution">
    <text evidence="2">The sequence shown here is derived from an EMBL/GenBank/DDBJ whole genome shotgun (WGS) entry which is preliminary data.</text>
</comment>
<dbReference type="PANTHER" id="PTHR35984:SF1">
    <property type="entry name" value="PERIPLASMIC SERINE PROTEASE"/>
    <property type="match status" value="1"/>
</dbReference>
<keyword evidence="1" id="KW-1133">Transmembrane helix</keyword>
<evidence type="ECO:0000313" key="2">
    <source>
        <dbReference type="EMBL" id="OKY77850.1"/>
    </source>
</evidence>
<dbReference type="EMBL" id="MSDW01000001">
    <property type="protein sequence ID" value="OKY77850.1"/>
    <property type="molecule type" value="Genomic_DNA"/>
</dbReference>
<dbReference type="InParanoid" id="A0A1Q6DTZ6"/>
<keyword evidence="2" id="KW-0378">Hydrolase</keyword>